<dbReference type="STRING" id="6216.A0A0R3SEP6"/>
<accession>A0A0R3SEP6</accession>
<name>A0A0R3SEP6_HYMDI</name>
<dbReference type="SMART" id="SM00339">
    <property type="entry name" value="FH"/>
    <property type="match status" value="1"/>
</dbReference>
<evidence type="ECO:0000313" key="10">
    <source>
        <dbReference type="Proteomes" id="UP000274504"/>
    </source>
</evidence>
<dbReference type="SUPFAM" id="SSF46785">
    <property type="entry name" value="Winged helix' DNA-binding domain"/>
    <property type="match status" value="1"/>
</dbReference>
<reference evidence="9 10" key="2">
    <citation type="submission" date="2018-11" db="EMBL/GenBank/DDBJ databases">
        <authorList>
            <consortium name="Pathogen Informatics"/>
        </authorList>
    </citation>
    <scope>NUCLEOTIDE SEQUENCE [LARGE SCALE GENOMIC DNA]</scope>
</reference>
<dbReference type="PROSITE" id="PS00657">
    <property type="entry name" value="FORK_HEAD_1"/>
    <property type="match status" value="1"/>
</dbReference>
<dbReference type="InterPro" id="IPR008984">
    <property type="entry name" value="SMAD_FHA_dom_sf"/>
</dbReference>
<evidence type="ECO:0000259" key="8">
    <source>
        <dbReference type="PROSITE" id="PS50039"/>
    </source>
</evidence>
<dbReference type="SUPFAM" id="SSF49879">
    <property type="entry name" value="SMAD/FHA domain"/>
    <property type="match status" value="1"/>
</dbReference>
<dbReference type="Proteomes" id="UP000274504">
    <property type="component" value="Unassembled WGS sequence"/>
</dbReference>
<evidence type="ECO:0000256" key="6">
    <source>
        <dbReference type="PROSITE-ProRule" id="PRU00089"/>
    </source>
</evidence>
<dbReference type="OrthoDB" id="691130at2759"/>
<evidence type="ECO:0000256" key="3">
    <source>
        <dbReference type="ARBA" id="ARBA00023125"/>
    </source>
</evidence>
<dbReference type="PROSITE" id="PS00658">
    <property type="entry name" value="FORK_HEAD_2"/>
    <property type="match status" value="1"/>
</dbReference>
<dbReference type="SMART" id="SM00240">
    <property type="entry name" value="FHA"/>
    <property type="match status" value="1"/>
</dbReference>
<evidence type="ECO:0000259" key="7">
    <source>
        <dbReference type="PROSITE" id="PS50006"/>
    </source>
</evidence>
<gene>
    <name evidence="9" type="ORF">HDID_LOCUS3252</name>
</gene>
<keyword evidence="5 6" id="KW-0539">Nucleus</keyword>
<feature type="domain" description="FHA" evidence="7">
    <location>
        <begin position="28"/>
        <end position="79"/>
    </location>
</feature>
<dbReference type="InterPro" id="IPR036388">
    <property type="entry name" value="WH-like_DNA-bd_sf"/>
</dbReference>
<dbReference type="FunFam" id="1.10.10.10:FF:000030">
    <property type="entry name" value="Forkhead box protein K2"/>
    <property type="match status" value="1"/>
</dbReference>
<dbReference type="GO" id="GO:0003700">
    <property type="term" value="F:DNA-binding transcription factor activity"/>
    <property type="evidence" value="ECO:0007669"/>
    <property type="project" value="InterPro"/>
</dbReference>
<dbReference type="WBParaSite" id="HDID_0000325401-mRNA-1">
    <property type="protein sequence ID" value="HDID_0000325401-mRNA-1"/>
    <property type="gene ID" value="HDID_0000325401"/>
</dbReference>
<dbReference type="Gene3D" id="2.60.200.20">
    <property type="match status" value="1"/>
</dbReference>
<dbReference type="Gene3D" id="1.10.10.10">
    <property type="entry name" value="Winged helix-like DNA-binding domain superfamily/Winged helix DNA-binding domain"/>
    <property type="match status" value="1"/>
</dbReference>
<dbReference type="CDD" id="cd20026">
    <property type="entry name" value="FH_FOXK"/>
    <property type="match status" value="1"/>
</dbReference>
<comment type="subcellular location">
    <subcellularLocation>
        <location evidence="1 6">Nucleus</location>
    </subcellularLocation>
</comment>
<dbReference type="GO" id="GO:0006357">
    <property type="term" value="P:regulation of transcription by RNA polymerase II"/>
    <property type="evidence" value="ECO:0007669"/>
    <property type="project" value="UniProtKB-ARBA"/>
</dbReference>
<evidence type="ECO:0000313" key="9">
    <source>
        <dbReference type="EMBL" id="VDL29443.1"/>
    </source>
</evidence>
<dbReference type="EMBL" id="UYSG01000947">
    <property type="protein sequence ID" value="VDL29443.1"/>
    <property type="molecule type" value="Genomic_DNA"/>
</dbReference>
<dbReference type="AlphaFoldDB" id="A0A0R3SEP6"/>
<dbReference type="Pfam" id="PF00250">
    <property type="entry name" value="Forkhead"/>
    <property type="match status" value="1"/>
</dbReference>
<evidence type="ECO:0000256" key="1">
    <source>
        <dbReference type="ARBA" id="ARBA00004123"/>
    </source>
</evidence>
<evidence type="ECO:0000256" key="4">
    <source>
        <dbReference type="ARBA" id="ARBA00023163"/>
    </source>
</evidence>
<evidence type="ECO:0000256" key="2">
    <source>
        <dbReference type="ARBA" id="ARBA00023015"/>
    </source>
</evidence>
<dbReference type="InterPro" id="IPR000253">
    <property type="entry name" value="FHA_dom"/>
</dbReference>
<dbReference type="GO" id="GO:0005634">
    <property type="term" value="C:nucleus"/>
    <property type="evidence" value="ECO:0007669"/>
    <property type="project" value="UniProtKB-SubCell"/>
</dbReference>
<dbReference type="InterPro" id="IPR036390">
    <property type="entry name" value="WH_DNA-bd_sf"/>
</dbReference>
<dbReference type="PANTHER" id="PTHR45881">
    <property type="entry name" value="CHECKPOINT SUPPRESSOR 1-LIKE, ISOFORM A-RELATED"/>
    <property type="match status" value="1"/>
</dbReference>
<dbReference type="PANTHER" id="PTHR45881:SF6">
    <property type="entry name" value="FORK-HEAD DOMAIN-CONTAINING PROTEIN"/>
    <property type="match status" value="1"/>
</dbReference>
<dbReference type="Pfam" id="PF00498">
    <property type="entry name" value="FHA"/>
    <property type="match status" value="1"/>
</dbReference>
<evidence type="ECO:0000313" key="11">
    <source>
        <dbReference type="WBParaSite" id="HDID_0000325401-mRNA-1"/>
    </source>
</evidence>
<dbReference type="GO" id="GO:0045893">
    <property type="term" value="P:positive regulation of DNA-templated transcription"/>
    <property type="evidence" value="ECO:0007669"/>
    <property type="project" value="UniProtKB-ARBA"/>
</dbReference>
<feature type="domain" description="Fork-head" evidence="8">
    <location>
        <begin position="218"/>
        <end position="312"/>
    </location>
</feature>
<organism evidence="11">
    <name type="scientific">Hymenolepis diminuta</name>
    <name type="common">Rat tapeworm</name>
    <dbReference type="NCBI Taxonomy" id="6216"/>
    <lineage>
        <taxon>Eukaryota</taxon>
        <taxon>Metazoa</taxon>
        <taxon>Spiralia</taxon>
        <taxon>Lophotrochozoa</taxon>
        <taxon>Platyhelminthes</taxon>
        <taxon>Cestoda</taxon>
        <taxon>Eucestoda</taxon>
        <taxon>Cyclophyllidea</taxon>
        <taxon>Hymenolepididae</taxon>
        <taxon>Hymenolepis</taxon>
    </lineage>
</organism>
<dbReference type="PRINTS" id="PR00053">
    <property type="entry name" value="FORKHEAD"/>
</dbReference>
<evidence type="ECO:0000256" key="5">
    <source>
        <dbReference type="ARBA" id="ARBA00023242"/>
    </source>
</evidence>
<reference evidence="11" key="1">
    <citation type="submission" date="2017-02" db="UniProtKB">
        <authorList>
            <consortium name="WormBaseParasite"/>
        </authorList>
    </citation>
    <scope>IDENTIFICATION</scope>
</reference>
<dbReference type="InterPro" id="IPR018122">
    <property type="entry name" value="TF_fork_head_CS_1"/>
</dbReference>
<keyword evidence="3 6" id="KW-0238">DNA-binding</keyword>
<protein>
    <submittedName>
        <fullName evidence="11">Forkhead box protein K1</fullName>
    </submittedName>
</protein>
<proteinExistence type="predicted"/>
<dbReference type="InterPro" id="IPR001766">
    <property type="entry name" value="Fork_head_dom"/>
</dbReference>
<dbReference type="GO" id="GO:0043565">
    <property type="term" value="F:sequence-specific DNA binding"/>
    <property type="evidence" value="ECO:0007669"/>
    <property type="project" value="InterPro"/>
</dbReference>
<dbReference type="PROSITE" id="PS50006">
    <property type="entry name" value="FHA_DOMAIN"/>
    <property type="match status" value="1"/>
</dbReference>
<feature type="DNA-binding region" description="Fork-head" evidence="6">
    <location>
        <begin position="218"/>
        <end position="312"/>
    </location>
</feature>
<dbReference type="PROSITE" id="PS50039">
    <property type="entry name" value="FORK_HEAD_3"/>
    <property type="match status" value="1"/>
</dbReference>
<dbReference type="InterPro" id="IPR030456">
    <property type="entry name" value="TF_fork_head_CS_2"/>
</dbReference>
<keyword evidence="2" id="KW-0805">Transcription regulation</keyword>
<keyword evidence="4" id="KW-0804">Transcription</keyword>
<sequence length="442" mass="50606">MKMGKGFSRTYAFLYHGLKKYSMKKVKIFIGRCGSDQSADIVLDSTLISRRHIELTWFAGRLFLKCIGKNGVLINGNFRKSGNILYRLPRRCTIRFPSTSIELSIHCQHKFYLDNARRINDLSPQEDTIVESPQHISDVEDTDSIYPNRIIPSVSTNRRKQLLTSININNSTHLVDSSGLQQNPTLIQSLQIINSSDQPQLFWNFRPNTNYPFITTVKPPFSFAQLIVQALASQPTRRLTLSGIYQFISQNYPYYRLEDKGWQNSVRHNLSLNKHFCKTPRLPDEPGKGCYWMIDPQYEERFISQAFRRRRYQEETRSSSSSMRQHQNTASITATFHPISSSNSVTRQFTVISPAATNRITWRPGQTQNASSFVIEQPIHMNKTPTQSNPVLSAQLVLPTAEGFNRKSTTQMTTKRILVLRHQPSGTTTLVNATPSQPTLQK</sequence>